<feature type="signal peptide" evidence="1">
    <location>
        <begin position="1"/>
        <end position="29"/>
    </location>
</feature>
<evidence type="ECO:0000313" key="2">
    <source>
        <dbReference type="EMBL" id="MBU2692487.1"/>
    </source>
</evidence>
<dbReference type="Pfam" id="PF17170">
    <property type="entry name" value="DUF5128"/>
    <property type="match status" value="1"/>
</dbReference>
<sequence>MRFISTAAMRLLPILIILQVSYSQNPANAESPSPSSIAERIYNRIIPLNGVERLKPQELWRAGGEDDEIFFGNIQNVLSDQGGNIYLLDTQLFQILVYTPDGRFRGTLGRQGEGPGEVRNLTDMLFLPDGTLGLGQAFPGKIIKLDLGGNPAGSIDLCSTSIESGNLIVFLAGKSINDLILLAGMRWHPDESGLMQQNMFLSRFDPKGLEQICYHKKVSSVNLAEFAFDEMQFDFIWSRFAILPNDNICFAPYRNLYEIHICNKDAEIIKIISKEYESLKRDDRGKKNALLTGEATGRNYGVPVKSVKVEDTEPDITALQPAQDGSLWVQTSRGDHLSPDGIFTTFDFFDSEGIFLKQVEVEVPGKATEDDIYILPNKRIIVVRGTVAAYQRESSVSNSDKELAGEDGLLEVICYLIP</sequence>
<dbReference type="Gene3D" id="2.120.10.30">
    <property type="entry name" value="TolB, C-terminal domain"/>
    <property type="match status" value="1"/>
</dbReference>
<evidence type="ECO:0000313" key="3">
    <source>
        <dbReference type="Proteomes" id="UP000777784"/>
    </source>
</evidence>
<evidence type="ECO:0008006" key="4">
    <source>
        <dbReference type="Google" id="ProtNLM"/>
    </source>
</evidence>
<proteinExistence type="predicted"/>
<dbReference type="InterPro" id="IPR011042">
    <property type="entry name" value="6-blade_b-propeller_TolB-like"/>
</dbReference>
<keyword evidence="1" id="KW-0732">Signal</keyword>
<organism evidence="2 3">
    <name type="scientific">Eiseniibacteriota bacterium</name>
    <dbReference type="NCBI Taxonomy" id="2212470"/>
    <lineage>
        <taxon>Bacteria</taxon>
        <taxon>Candidatus Eiseniibacteriota</taxon>
    </lineage>
</organism>
<dbReference type="Proteomes" id="UP000777784">
    <property type="component" value="Unassembled WGS sequence"/>
</dbReference>
<gene>
    <name evidence="2" type="ORF">KJ970_16325</name>
</gene>
<dbReference type="SUPFAM" id="SSF63829">
    <property type="entry name" value="Calcium-dependent phosphotriesterase"/>
    <property type="match status" value="1"/>
</dbReference>
<dbReference type="AlphaFoldDB" id="A0A948S0A7"/>
<reference evidence="2" key="1">
    <citation type="submission" date="2021-05" db="EMBL/GenBank/DDBJ databases">
        <title>Energy efficiency and biological interactions define the core microbiome of deep oligotrophic groundwater.</title>
        <authorList>
            <person name="Mehrshad M."/>
            <person name="Lopez-Fernandez M."/>
            <person name="Bell E."/>
            <person name="Bernier-Latmani R."/>
            <person name="Bertilsson S."/>
            <person name="Dopson M."/>
        </authorList>
    </citation>
    <scope>NUCLEOTIDE SEQUENCE</scope>
    <source>
        <strain evidence="2">Modern_marine.mb.64</strain>
    </source>
</reference>
<feature type="chain" id="PRO_5036889169" description="6-bladed beta-propeller" evidence="1">
    <location>
        <begin position="30"/>
        <end position="418"/>
    </location>
</feature>
<name>A0A948S0A7_UNCEI</name>
<evidence type="ECO:0000256" key="1">
    <source>
        <dbReference type="SAM" id="SignalP"/>
    </source>
</evidence>
<accession>A0A948S0A7</accession>
<dbReference type="EMBL" id="JAHJDP010000093">
    <property type="protein sequence ID" value="MBU2692487.1"/>
    <property type="molecule type" value="Genomic_DNA"/>
</dbReference>
<comment type="caution">
    <text evidence="2">The sequence shown here is derived from an EMBL/GenBank/DDBJ whole genome shotgun (WGS) entry which is preliminary data.</text>
</comment>
<protein>
    <recommendedName>
        <fullName evidence="4">6-bladed beta-propeller</fullName>
    </recommendedName>
</protein>